<evidence type="ECO:0000313" key="3">
    <source>
        <dbReference type="Proteomes" id="UP000651050"/>
    </source>
</evidence>
<dbReference type="PANTHER" id="PTHR43194">
    <property type="entry name" value="HYDROLASE ALPHA/BETA FOLD FAMILY"/>
    <property type="match status" value="1"/>
</dbReference>
<dbReference type="GO" id="GO:0016787">
    <property type="term" value="F:hydrolase activity"/>
    <property type="evidence" value="ECO:0007669"/>
    <property type="project" value="UniProtKB-KW"/>
</dbReference>
<name>A0A931MIK2_9BURK</name>
<dbReference type="SUPFAM" id="SSF53474">
    <property type="entry name" value="alpha/beta-Hydrolases"/>
    <property type="match status" value="1"/>
</dbReference>
<reference evidence="2" key="1">
    <citation type="submission" date="2020-11" db="EMBL/GenBank/DDBJ databases">
        <title>Bacterial whole genome sequence for Caenimonas sp. DR4.4.</title>
        <authorList>
            <person name="Le V."/>
            <person name="Ko S.-R."/>
            <person name="Ahn C.-Y."/>
            <person name="Oh H.-M."/>
        </authorList>
    </citation>
    <scope>NUCLEOTIDE SEQUENCE</scope>
    <source>
        <strain evidence="2">DR4.4</strain>
    </source>
</reference>
<keyword evidence="2" id="KW-0378">Hydrolase</keyword>
<sequence>MVKPEPVVGRYWHLDIQGREHRVYVEEAGEGIPLVCLHTAGADGRQYRHLLNDAEVTRRFRVIAFDLPWHGKSSPPEGFHDEQYLLTPELYVASVMAVVRGMGLVKPVVMGCSIGGRAVLHLLLKHPDEFGAAIGLQSSRTIVGVMSQVQRDTAYMDRNDVHAGDAVAALVSGIMAPQSPPAERWETLWHYMQGGPGVMQGDTYYYKESGHLRDEDLARIDTKRTPLYLLTGEYDYGATPAHGEEVARLVPGAKFQVMKDIGHFPPSENYAALRPCLLPVLDELHTHIKERQT</sequence>
<evidence type="ECO:0000313" key="2">
    <source>
        <dbReference type="EMBL" id="MBG9389345.1"/>
    </source>
</evidence>
<dbReference type="InterPro" id="IPR000073">
    <property type="entry name" value="AB_hydrolase_1"/>
</dbReference>
<dbReference type="RefSeq" id="WP_196987145.1">
    <property type="nucleotide sequence ID" value="NZ_JADWYS010000001.1"/>
</dbReference>
<evidence type="ECO:0000259" key="1">
    <source>
        <dbReference type="Pfam" id="PF00561"/>
    </source>
</evidence>
<dbReference type="AlphaFoldDB" id="A0A931MIK2"/>
<dbReference type="InterPro" id="IPR050228">
    <property type="entry name" value="Carboxylesterase_BioH"/>
</dbReference>
<dbReference type="Proteomes" id="UP000651050">
    <property type="component" value="Unassembled WGS sequence"/>
</dbReference>
<comment type="caution">
    <text evidence="2">The sequence shown here is derived from an EMBL/GenBank/DDBJ whole genome shotgun (WGS) entry which is preliminary data.</text>
</comment>
<dbReference type="EMBL" id="JADWYS010000001">
    <property type="protein sequence ID" value="MBG9389345.1"/>
    <property type="molecule type" value="Genomic_DNA"/>
</dbReference>
<organism evidence="2 3">
    <name type="scientific">Caenimonas aquaedulcis</name>
    <dbReference type="NCBI Taxonomy" id="2793270"/>
    <lineage>
        <taxon>Bacteria</taxon>
        <taxon>Pseudomonadati</taxon>
        <taxon>Pseudomonadota</taxon>
        <taxon>Betaproteobacteria</taxon>
        <taxon>Burkholderiales</taxon>
        <taxon>Comamonadaceae</taxon>
        <taxon>Caenimonas</taxon>
    </lineage>
</organism>
<dbReference type="PANTHER" id="PTHR43194:SF2">
    <property type="entry name" value="PEROXISOMAL MEMBRANE PROTEIN LPX1"/>
    <property type="match status" value="1"/>
</dbReference>
<dbReference type="InterPro" id="IPR029058">
    <property type="entry name" value="AB_hydrolase_fold"/>
</dbReference>
<dbReference type="Gene3D" id="3.40.50.1820">
    <property type="entry name" value="alpha/beta hydrolase"/>
    <property type="match status" value="1"/>
</dbReference>
<feature type="domain" description="AB hydrolase-1" evidence="1">
    <location>
        <begin position="33"/>
        <end position="268"/>
    </location>
</feature>
<accession>A0A931MIK2</accession>
<keyword evidence="3" id="KW-1185">Reference proteome</keyword>
<dbReference type="Pfam" id="PF00561">
    <property type="entry name" value="Abhydrolase_1"/>
    <property type="match status" value="1"/>
</dbReference>
<gene>
    <name evidence="2" type="ORF">I5803_15045</name>
</gene>
<proteinExistence type="predicted"/>
<protein>
    <submittedName>
        <fullName evidence="2">Alpha/beta hydrolase</fullName>
    </submittedName>
</protein>